<dbReference type="InterPro" id="IPR011032">
    <property type="entry name" value="GroES-like_sf"/>
</dbReference>
<accession>A0A4R7T9U7</accession>
<organism evidence="2 3">
    <name type="scientific">Kribbella voronezhensis</name>
    <dbReference type="NCBI Taxonomy" id="2512212"/>
    <lineage>
        <taxon>Bacteria</taxon>
        <taxon>Bacillati</taxon>
        <taxon>Actinomycetota</taxon>
        <taxon>Actinomycetes</taxon>
        <taxon>Propionibacteriales</taxon>
        <taxon>Kribbellaceae</taxon>
        <taxon>Kribbella</taxon>
    </lineage>
</organism>
<evidence type="ECO:0000313" key="2">
    <source>
        <dbReference type="EMBL" id="TDU88136.1"/>
    </source>
</evidence>
<dbReference type="AlphaFoldDB" id="A0A4R7T9U7"/>
<comment type="caution">
    <text evidence="2">The sequence shown here is derived from an EMBL/GenBank/DDBJ whole genome shotgun (WGS) entry which is preliminary data.</text>
</comment>
<dbReference type="InterPro" id="IPR013149">
    <property type="entry name" value="ADH-like_C"/>
</dbReference>
<dbReference type="Pfam" id="PF00107">
    <property type="entry name" value="ADH_zinc_N"/>
    <property type="match status" value="1"/>
</dbReference>
<dbReference type="SUPFAM" id="SSF50129">
    <property type="entry name" value="GroES-like"/>
    <property type="match status" value="1"/>
</dbReference>
<dbReference type="PANTHER" id="PTHR43677">
    <property type="entry name" value="SHORT-CHAIN DEHYDROGENASE/REDUCTASE"/>
    <property type="match status" value="1"/>
</dbReference>
<dbReference type="InterPro" id="IPR036291">
    <property type="entry name" value="NAD(P)-bd_dom_sf"/>
</dbReference>
<keyword evidence="3" id="KW-1185">Reference proteome</keyword>
<dbReference type="Gene3D" id="3.40.50.720">
    <property type="entry name" value="NAD(P)-binding Rossmann-like Domain"/>
    <property type="match status" value="1"/>
</dbReference>
<protein>
    <submittedName>
        <fullName evidence="2">NADPH2:quinone reductase</fullName>
    </submittedName>
</protein>
<dbReference type="EMBL" id="SOCE01000001">
    <property type="protein sequence ID" value="TDU88136.1"/>
    <property type="molecule type" value="Genomic_DNA"/>
</dbReference>
<dbReference type="SMART" id="SM00829">
    <property type="entry name" value="PKS_ER"/>
    <property type="match status" value="1"/>
</dbReference>
<dbReference type="GO" id="GO:0016491">
    <property type="term" value="F:oxidoreductase activity"/>
    <property type="evidence" value="ECO:0007669"/>
    <property type="project" value="InterPro"/>
</dbReference>
<evidence type="ECO:0000313" key="3">
    <source>
        <dbReference type="Proteomes" id="UP000295151"/>
    </source>
</evidence>
<name>A0A4R7T9U7_9ACTN</name>
<dbReference type="OrthoDB" id="4190732at2"/>
<dbReference type="Proteomes" id="UP000295151">
    <property type="component" value="Unassembled WGS sequence"/>
</dbReference>
<dbReference type="Pfam" id="PF08240">
    <property type="entry name" value="ADH_N"/>
    <property type="match status" value="1"/>
</dbReference>
<gene>
    <name evidence="2" type="ORF">EV138_1677</name>
</gene>
<dbReference type="RefSeq" id="WP_133977811.1">
    <property type="nucleotide sequence ID" value="NZ_SOCE01000001.1"/>
</dbReference>
<feature type="domain" description="Enoyl reductase (ER)" evidence="1">
    <location>
        <begin position="10"/>
        <end position="314"/>
    </location>
</feature>
<dbReference type="InterPro" id="IPR051397">
    <property type="entry name" value="Zn-ADH-like_protein"/>
</dbReference>
<dbReference type="SUPFAM" id="SSF51735">
    <property type="entry name" value="NAD(P)-binding Rossmann-fold domains"/>
    <property type="match status" value="1"/>
</dbReference>
<reference evidence="2 3" key="1">
    <citation type="submission" date="2019-03" db="EMBL/GenBank/DDBJ databases">
        <title>Genomic Encyclopedia of Type Strains, Phase III (KMG-III): the genomes of soil and plant-associated and newly described type strains.</title>
        <authorList>
            <person name="Whitman W."/>
        </authorList>
    </citation>
    <scope>NUCLEOTIDE SEQUENCE [LARGE SCALE GENOMIC DNA]</scope>
    <source>
        <strain evidence="2 3">VKM Ac-2575</strain>
    </source>
</reference>
<dbReference type="InterPro" id="IPR020843">
    <property type="entry name" value="ER"/>
</dbReference>
<sequence length="316" mass="32717">MRAIQVSRYGGPEVLALTELPTPVPAPDELLVEVSAAGVNYADTHRTDGSYRGGSLLPFVPGVEVVGRGADGRRLLAPIFSGGGYAEEAVIPAARAVEVPDEVSDGQALALLVQGLTAWHVLRNSARLAPGETVVVNAAAGGVGTLAIQLAKFFGAGRVIAVASRPDKRELAINLGADVAVNSSLDSYAEQVLAANDGRPVDVILDATGGKILLAGLEVLAGFGRLVSYGNAAREGRPLVDIGALAEGNQSVAAFWLVPALEYPGGYAEPLAELLRLTANGTISPILGGEYALDQSRHAHEDLLARRTTGKLIIRP</sequence>
<evidence type="ECO:0000259" key="1">
    <source>
        <dbReference type="SMART" id="SM00829"/>
    </source>
</evidence>
<dbReference type="InterPro" id="IPR013154">
    <property type="entry name" value="ADH-like_N"/>
</dbReference>
<proteinExistence type="predicted"/>
<dbReference type="Gene3D" id="3.90.180.10">
    <property type="entry name" value="Medium-chain alcohol dehydrogenases, catalytic domain"/>
    <property type="match status" value="1"/>
</dbReference>
<dbReference type="PANTHER" id="PTHR43677:SF4">
    <property type="entry name" value="QUINONE OXIDOREDUCTASE-LIKE PROTEIN 2"/>
    <property type="match status" value="1"/>
</dbReference>